<dbReference type="EMBL" id="VSRR010000246">
    <property type="protein sequence ID" value="MPC12915.1"/>
    <property type="molecule type" value="Genomic_DNA"/>
</dbReference>
<gene>
    <name evidence="2" type="ORF">E2C01_005630</name>
</gene>
<sequence>MLEPLAGQNGKRLSAVCGASFLMIYELPPGQASSNSPLLLALVLFLVYSFTTTLQLGGQLRWPVAASRLGQIESLIGDQKL</sequence>
<protein>
    <submittedName>
        <fullName evidence="2">Uncharacterized protein</fullName>
    </submittedName>
</protein>
<name>A0A5B7CUV5_PORTR</name>
<keyword evidence="1" id="KW-1133">Transmembrane helix</keyword>
<reference evidence="2 3" key="1">
    <citation type="submission" date="2019-05" db="EMBL/GenBank/DDBJ databases">
        <title>Another draft genome of Portunus trituberculatus and its Hox gene families provides insights of decapod evolution.</title>
        <authorList>
            <person name="Jeong J.-H."/>
            <person name="Song I."/>
            <person name="Kim S."/>
            <person name="Choi T."/>
            <person name="Kim D."/>
            <person name="Ryu S."/>
            <person name="Kim W."/>
        </authorList>
    </citation>
    <scope>NUCLEOTIDE SEQUENCE [LARGE SCALE GENOMIC DNA]</scope>
    <source>
        <tissue evidence="2">Muscle</tissue>
    </source>
</reference>
<dbReference type="Proteomes" id="UP000324222">
    <property type="component" value="Unassembled WGS sequence"/>
</dbReference>
<proteinExistence type="predicted"/>
<keyword evidence="1" id="KW-0812">Transmembrane</keyword>
<keyword evidence="1" id="KW-0472">Membrane</keyword>
<keyword evidence="3" id="KW-1185">Reference proteome</keyword>
<dbReference type="AlphaFoldDB" id="A0A5B7CUV5"/>
<evidence type="ECO:0000256" key="1">
    <source>
        <dbReference type="SAM" id="Phobius"/>
    </source>
</evidence>
<evidence type="ECO:0000313" key="3">
    <source>
        <dbReference type="Proteomes" id="UP000324222"/>
    </source>
</evidence>
<organism evidence="2 3">
    <name type="scientific">Portunus trituberculatus</name>
    <name type="common">Swimming crab</name>
    <name type="synonym">Neptunus trituberculatus</name>
    <dbReference type="NCBI Taxonomy" id="210409"/>
    <lineage>
        <taxon>Eukaryota</taxon>
        <taxon>Metazoa</taxon>
        <taxon>Ecdysozoa</taxon>
        <taxon>Arthropoda</taxon>
        <taxon>Crustacea</taxon>
        <taxon>Multicrustacea</taxon>
        <taxon>Malacostraca</taxon>
        <taxon>Eumalacostraca</taxon>
        <taxon>Eucarida</taxon>
        <taxon>Decapoda</taxon>
        <taxon>Pleocyemata</taxon>
        <taxon>Brachyura</taxon>
        <taxon>Eubrachyura</taxon>
        <taxon>Portunoidea</taxon>
        <taxon>Portunidae</taxon>
        <taxon>Portuninae</taxon>
        <taxon>Portunus</taxon>
    </lineage>
</organism>
<feature type="transmembrane region" description="Helical" evidence="1">
    <location>
        <begin position="38"/>
        <end position="58"/>
    </location>
</feature>
<comment type="caution">
    <text evidence="2">The sequence shown here is derived from an EMBL/GenBank/DDBJ whole genome shotgun (WGS) entry which is preliminary data.</text>
</comment>
<accession>A0A5B7CUV5</accession>
<evidence type="ECO:0000313" key="2">
    <source>
        <dbReference type="EMBL" id="MPC12915.1"/>
    </source>
</evidence>